<protein>
    <submittedName>
        <fullName evidence="2">6PGL phosphogluconolactonase</fullName>
    </submittedName>
</protein>
<dbReference type="InterPro" id="IPR037171">
    <property type="entry name" value="NagB/RpiA_transferase-like"/>
</dbReference>
<name>A0A7L0NCD3_9PASS</name>
<feature type="domain" description="Glucosamine/galactosamine-6-phosphate isomerase" evidence="1">
    <location>
        <begin position="1"/>
        <end position="82"/>
    </location>
</feature>
<dbReference type="SUPFAM" id="SSF100950">
    <property type="entry name" value="NagB/RpiA/CoA transferase-like"/>
    <property type="match status" value="1"/>
</dbReference>
<feature type="non-terminal residue" evidence="2">
    <location>
        <position position="1"/>
    </location>
</feature>
<comment type="caution">
    <text evidence="2">The sequence shown here is derived from an EMBL/GenBank/DDBJ whole genome shotgun (WGS) entry which is preliminary data.</text>
</comment>
<dbReference type="Gene3D" id="3.40.50.1360">
    <property type="match status" value="1"/>
</dbReference>
<dbReference type="InterPro" id="IPR039104">
    <property type="entry name" value="6PGL"/>
</dbReference>
<keyword evidence="3" id="KW-1185">Reference proteome</keyword>
<dbReference type="EMBL" id="VXAU01002671">
    <property type="protein sequence ID" value="NXK91183.1"/>
    <property type="molecule type" value="Genomic_DNA"/>
</dbReference>
<evidence type="ECO:0000313" key="3">
    <source>
        <dbReference type="Proteomes" id="UP000520463"/>
    </source>
</evidence>
<dbReference type="PANTHER" id="PTHR11054:SF0">
    <property type="entry name" value="6-PHOSPHOGLUCONOLACTONASE"/>
    <property type="match status" value="1"/>
</dbReference>
<dbReference type="InterPro" id="IPR006148">
    <property type="entry name" value="Glc/Gal-6P_isomerase"/>
</dbReference>
<dbReference type="AlphaFoldDB" id="A0A7L0NCD3"/>
<sequence length="102" mass="10909">SLFPLFPVSQERDQLVAPLEDSPKPPPQRVTLTLPALNAARSVLVVASGASKASVVRRILEGQEEPPLPAALVRPSSGRLCWFLDEAAAAELRIPEGRNSGM</sequence>
<organism evidence="2 3">
    <name type="scientific">Formicarius rufipectus</name>
    <dbReference type="NCBI Taxonomy" id="1118560"/>
    <lineage>
        <taxon>Eukaryota</taxon>
        <taxon>Metazoa</taxon>
        <taxon>Chordata</taxon>
        <taxon>Craniata</taxon>
        <taxon>Vertebrata</taxon>
        <taxon>Euteleostomi</taxon>
        <taxon>Archelosauria</taxon>
        <taxon>Archosauria</taxon>
        <taxon>Dinosauria</taxon>
        <taxon>Saurischia</taxon>
        <taxon>Theropoda</taxon>
        <taxon>Coelurosauria</taxon>
        <taxon>Aves</taxon>
        <taxon>Neognathae</taxon>
        <taxon>Neoaves</taxon>
        <taxon>Telluraves</taxon>
        <taxon>Australaves</taxon>
        <taxon>Passeriformes</taxon>
        <taxon>Formicariidae</taxon>
        <taxon>Formicarius</taxon>
    </lineage>
</organism>
<feature type="non-terminal residue" evidence="2">
    <location>
        <position position="102"/>
    </location>
</feature>
<dbReference type="PANTHER" id="PTHR11054">
    <property type="entry name" value="6-PHOSPHOGLUCONOLACTONASE"/>
    <property type="match status" value="1"/>
</dbReference>
<accession>A0A7L0NCD3</accession>
<evidence type="ECO:0000313" key="2">
    <source>
        <dbReference type="EMBL" id="NXK91183.1"/>
    </source>
</evidence>
<dbReference type="Pfam" id="PF01182">
    <property type="entry name" value="Glucosamine_iso"/>
    <property type="match status" value="1"/>
</dbReference>
<dbReference type="Proteomes" id="UP000520463">
    <property type="component" value="Unassembled WGS sequence"/>
</dbReference>
<dbReference type="GO" id="GO:0005975">
    <property type="term" value="P:carbohydrate metabolic process"/>
    <property type="evidence" value="ECO:0007669"/>
    <property type="project" value="InterPro"/>
</dbReference>
<gene>
    <name evidence="2" type="primary">Pgls</name>
    <name evidence="2" type="ORF">FORRUF_R02784</name>
</gene>
<reference evidence="2 3" key="1">
    <citation type="submission" date="2019-09" db="EMBL/GenBank/DDBJ databases">
        <title>Bird 10,000 Genomes (B10K) Project - Family phase.</title>
        <authorList>
            <person name="Zhang G."/>
        </authorList>
    </citation>
    <scope>NUCLEOTIDE SEQUENCE [LARGE SCALE GENOMIC DNA]</scope>
    <source>
        <strain evidence="2">B10K-DU-001-43</strain>
        <tissue evidence="2">Muscle</tissue>
    </source>
</reference>
<dbReference type="OrthoDB" id="432544at2759"/>
<evidence type="ECO:0000259" key="1">
    <source>
        <dbReference type="Pfam" id="PF01182"/>
    </source>
</evidence>
<proteinExistence type="predicted"/>